<dbReference type="RefSeq" id="XP_013762221.1">
    <property type="nucleotide sequence ID" value="XM_013906767.1"/>
</dbReference>
<dbReference type="PANTHER" id="PTHR28080">
    <property type="entry name" value="PEROXISOMAL BIOGENESIS FACTOR 3"/>
    <property type="match status" value="1"/>
</dbReference>
<dbReference type="eggNOG" id="KOG4444">
    <property type="taxonomic scope" value="Eukaryota"/>
</dbReference>
<gene>
    <name evidence="2" type="ORF">AMSG_01046</name>
</gene>
<feature type="compositionally biased region" description="Low complexity" evidence="1">
    <location>
        <begin position="82"/>
        <end position="92"/>
    </location>
</feature>
<dbReference type="STRING" id="461836.A0A0L0DLE7"/>
<dbReference type="GO" id="GO:0030674">
    <property type="term" value="F:protein-macromolecule adaptor activity"/>
    <property type="evidence" value="ECO:0007669"/>
    <property type="project" value="TreeGrafter"/>
</dbReference>
<dbReference type="AlphaFoldDB" id="A0A0L0DLE7"/>
<dbReference type="Pfam" id="PF04882">
    <property type="entry name" value="Peroxin-3"/>
    <property type="match status" value="1"/>
</dbReference>
<feature type="non-terminal residue" evidence="2">
    <location>
        <position position="1"/>
    </location>
</feature>
<dbReference type="GeneID" id="25560818"/>
<reference evidence="2 3" key="1">
    <citation type="submission" date="2010-05" db="EMBL/GenBank/DDBJ databases">
        <title>The Genome Sequence of Thecamonas trahens ATCC 50062.</title>
        <authorList>
            <consortium name="The Broad Institute Genome Sequencing Platform"/>
            <person name="Russ C."/>
            <person name="Cuomo C."/>
            <person name="Shea T."/>
            <person name="Young S.K."/>
            <person name="Zeng Q."/>
            <person name="Koehrsen M."/>
            <person name="Haas B."/>
            <person name="Borodovsky M."/>
            <person name="Guigo R."/>
            <person name="Alvarado L."/>
            <person name="Berlin A."/>
            <person name="Bochicchio J."/>
            <person name="Borenstein D."/>
            <person name="Chapman S."/>
            <person name="Chen Z."/>
            <person name="Freedman E."/>
            <person name="Gellesch M."/>
            <person name="Goldberg J."/>
            <person name="Griggs A."/>
            <person name="Gujja S."/>
            <person name="Heilman E."/>
            <person name="Heiman D."/>
            <person name="Hepburn T."/>
            <person name="Howarth C."/>
            <person name="Jen D."/>
            <person name="Larson L."/>
            <person name="Mehta T."/>
            <person name="Park D."/>
            <person name="Pearson M."/>
            <person name="Roberts A."/>
            <person name="Saif S."/>
            <person name="Shenoy N."/>
            <person name="Sisk P."/>
            <person name="Stolte C."/>
            <person name="Sykes S."/>
            <person name="Thomson T."/>
            <person name="Walk T."/>
            <person name="White J."/>
            <person name="Yandava C."/>
            <person name="Burger G."/>
            <person name="Gray M.W."/>
            <person name="Holland P.W.H."/>
            <person name="King N."/>
            <person name="Lang F.B.F."/>
            <person name="Roger A.J."/>
            <person name="Ruiz-Trillo I."/>
            <person name="Lander E."/>
            <person name="Nusbaum C."/>
        </authorList>
    </citation>
    <scope>NUCLEOTIDE SEQUENCE [LARGE SCALE GENOMIC DNA]</scope>
    <source>
        <strain evidence="2 3">ATCC 50062</strain>
    </source>
</reference>
<feature type="region of interest" description="Disordered" evidence="1">
    <location>
        <begin position="57"/>
        <end position="95"/>
    </location>
</feature>
<dbReference type="Proteomes" id="UP000054408">
    <property type="component" value="Unassembled WGS sequence"/>
</dbReference>
<name>A0A0L0DLE7_THETB</name>
<feature type="compositionally biased region" description="Basic and acidic residues" evidence="1">
    <location>
        <begin position="57"/>
        <end position="68"/>
    </location>
</feature>
<organism evidence="2 3">
    <name type="scientific">Thecamonas trahens ATCC 50062</name>
    <dbReference type="NCBI Taxonomy" id="461836"/>
    <lineage>
        <taxon>Eukaryota</taxon>
        <taxon>Apusozoa</taxon>
        <taxon>Apusomonadida</taxon>
        <taxon>Apusomonadidae</taxon>
        <taxon>Thecamonas</taxon>
    </lineage>
</organism>
<dbReference type="PANTHER" id="PTHR28080:SF1">
    <property type="entry name" value="PEROXISOMAL BIOGENESIS FACTOR 3"/>
    <property type="match status" value="1"/>
</dbReference>
<dbReference type="EMBL" id="GL349436">
    <property type="protein sequence ID" value="KNC52218.1"/>
    <property type="molecule type" value="Genomic_DNA"/>
</dbReference>
<evidence type="ECO:0000313" key="3">
    <source>
        <dbReference type="Proteomes" id="UP000054408"/>
    </source>
</evidence>
<dbReference type="InterPro" id="IPR006966">
    <property type="entry name" value="Peroxin-3"/>
</dbReference>
<sequence length="479" mass="50411">MFGSCVGKYFAQHWRKVAYTTMAAAGSVWLYDQLTATSYGTQALEAMAESTGMRLGRDGRVTAAGKDDSGEDCEMPWKDQLASGAGPSSASDATDDDEVLARMQSHFKTTQQAADETLLRWIALVGEQIGDIVPMAQTAAELRAARETPLSKEEKAAAWLRLVRLAVIHGVLGVYAVALLKVLFRTQLNILGRNVYLDLVQAATTGAPCASDVLKHKYLGRCFFFLKVGIRRLALHVEAAVDAVLAPVSLTQPQSVDSIAGLIAAVRRDIELPAAAAGAPSPLAQYLVPTPDEAAADAAKLAALAPPAASPATPDEDPSHPLFAAKLDLLVSELHEHISSPDMVPVFRDCLDVAFARHSALLASNVALRPEPGSSAAPTTASAAKLPFARFIGPLVGVASKVVETEANGAATAINTDLSGVASLERLCALIYSDFDRRALFEVVAPLSPQPAPPSYRATLSSPPSPSRPRTSSGPTAGQ</sequence>
<evidence type="ECO:0000256" key="1">
    <source>
        <dbReference type="SAM" id="MobiDB-lite"/>
    </source>
</evidence>
<evidence type="ECO:0008006" key="4">
    <source>
        <dbReference type="Google" id="ProtNLM"/>
    </source>
</evidence>
<accession>A0A0L0DLE7</accession>
<dbReference type="GO" id="GO:0045046">
    <property type="term" value="P:protein import into peroxisome membrane"/>
    <property type="evidence" value="ECO:0007669"/>
    <property type="project" value="TreeGrafter"/>
</dbReference>
<feature type="compositionally biased region" description="Low complexity" evidence="1">
    <location>
        <begin position="468"/>
        <end position="479"/>
    </location>
</feature>
<protein>
    <recommendedName>
        <fullName evidence="4">Peroxisomal biogenesis factor 3</fullName>
    </recommendedName>
</protein>
<keyword evidence="3" id="KW-1185">Reference proteome</keyword>
<feature type="region of interest" description="Disordered" evidence="1">
    <location>
        <begin position="447"/>
        <end position="479"/>
    </location>
</feature>
<dbReference type="OrthoDB" id="45930at2759"/>
<dbReference type="GO" id="GO:0005778">
    <property type="term" value="C:peroxisomal membrane"/>
    <property type="evidence" value="ECO:0007669"/>
    <property type="project" value="InterPro"/>
</dbReference>
<proteinExistence type="predicted"/>
<evidence type="ECO:0000313" key="2">
    <source>
        <dbReference type="EMBL" id="KNC52218.1"/>
    </source>
</evidence>